<accession>A0ABD0XU02</accession>
<dbReference type="Gene3D" id="2.60.120.290">
    <property type="entry name" value="Spermadhesin, CUB domain"/>
    <property type="match status" value="1"/>
</dbReference>
<dbReference type="Proteomes" id="UP001558652">
    <property type="component" value="Unassembled WGS sequence"/>
</dbReference>
<evidence type="ECO:0000313" key="2">
    <source>
        <dbReference type="Proteomes" id="UP001558652"/>
    </source>
</evidence>
<gene>
    <name evidence="1" type="ORF">AAG570_007585</name>
</gene>
<reference evidence="1 2" key="1">
    <citation type="submission" date="2024-07" db="EMBL/GenBank/DDBJ databases">
        <title>Chromosome-level genome assembly of the water stick insect Ranatra chinensis (Heteroptera: Nepidae).</title>
        <authorList>
            <person name="Liu X."/>
        </authorList>
    </citation>
    <scope>NUCLEOTIDE SEQUENCE [LARGE SCALE GENOMIC DNA]</scope>
    <source>
        <strain evidence="1">Cailab_2021Rc</strain>
        <tissue evidence="1">Muscle</tissue>
    </source>
</reference>
<dbReference type="AlphaFoldDB" id="A0ABD0XU02"/>
<keyword evidence="2" id="KW-1185">Reference proteome</keyword>
<name>A0ABD0XU02_9HEMI</name>
<organism evidence="1 2">
    <name type="scientific">Ranatra chinensis</name>
    <dbReference type="NCBI Taxonomy" id="642074"/>
    <lineage>
        <taxon>Eukaryota</taxon>
        <taxon>Metazoa</taxon>
        <taxon>Ecdysozoa</taxon>
        <taxon>Arthropoda</taxon>
        <taxon>Hexapoda</taxon>
        <taxon>Insecta</taxon>
        <taxon>Pterygota</taxon>
        <taxon>Neoptera</taxon>
        <taxon>Paraneoptera</taxon>
        <taxon>Hemiptera</taxon>
        <taxon>Heteroptera</taxon>
        <taxon>Panheteroptera</taxon>
        <taxon>Nepomorpha</taxon>
        <taxon>Nepidae</taxon>
        <taxon>Ranatrinae</taxon>
        <taxon>Ranatra</taxon>
    </lineage>
</organism>
<evidence type="ECO:0008006" key="3">
    <source>
        <dbReference type="Google" id="ProtNLM"/>
    </source>
</evidence>
<evidence type="ECO:0000313" key="1">
    <source>
        <dbReference type="EMBL" id="KAL1114761.1"/>
    </source>
</evidence>
<protein>
    <recommendedName>
        <fullName evidence="3">CUB domain-containing protein</fullName>
    </recommendedName>
</protein>
<sequence length="332" mass="37420">MKKHARDSTGKFQTQETFISTGNIMSILLRRLQQGAQHADPDFVDGAFLFHDEHVDGTLQPETLCDVDFYGLSSGKVVSLSRLPLDSNCQTACGDGGCRCLPKESGDLSTVNHLVLTTSEGKPLSCLCGDFQQEWLPVGLRSWSPITLVYSVAQYSWTMKGFNFQADFIFHSDNTCGHQVINQHSGTIVSGPLEGGNQLNYYFHQSCTWLLDSNVERQLTLDFESIQNRPCTAWNLTIHEYNEISPERTGKLLHTFCPRFVQKNYSLPWKLNIIIIRLNAMTRMPPEFVIKWKSQIVRTNTRLAGATPAQTSRAILWKHSLIVIIPIILSLN</sequence>
<dbReference type="EMBL" id="JBFDAA010000021">
    <property type="protein sequence ID" value="KAL1114761.1"/>
    <property type="molecule type" value="Genomic_DNA"/>
</dbReference>
<dbReference type="InterPro" id="IPR035914">
    <property type="entry name" value="Sperma_CUB_dom_sf"/>
</dbReference>
<dbReference type="SUPFAM" id="SSF49854">
    <property type="entry name" value="Spermadhesin, CUB domain"/>
    <property type="match status" value="1"/>
</dbReference>
<comment type="caution">
    <text evidence="1">The sequence shown here is derived from an EMBL/GenBank/DDBJ whole genome shotgun (WGS) entry which is preliminary data.</text>
</comment>
<proteinExistence type="predicted"/>